<dbReference type="GeneID" id="37045025"/>
<dbReference type="GO" id="GO:0004497">
    <property type="term" value="F:monooxygenase activity"/>
    <property type="evidence" value="ECO:0007669"/>
    <property type="project" value="UniProtKB-KW"/>
</dbReference>
<feature type="chain" id="PRO_5016338654" evidence="11">
    <location>
        <begin position="28"/>
        <end position="483"/>
    </location>
</feature>
<organism evidence="12 13">
    <name type="scientific">Acaromyces ingoldii</name>
    <dbReference type="NCBI Taxonomy" id="215250"/>
    <lineage>
        <taxon>Eukaryota</taxon>
        <taxon>Fungi</taxon>
        <taxon>Dikarya</taxon>
        <taxon>Basidiomycota</taxon>
        <taxon>Ustilaginomycotina</taxon>
        <taxon>Exobasidiomycetes</taxon>
        <taxon>Exobasidiales</taxon>
        <taxon>Cryptobasidiaceae</taxon>
        <taxon>Acaromyces</taxon>
    </lineage>
</organism>
<keyword evidence="4 9" id="KW-0349">Heme</keyword>
<evidence type="ECO:0000256" key="10">
    <source>
        <dbReference type="RuleBase" id="RU000461"/>
    </source>
</evidence>
<name>A0A316YWW9_9BASI</name>
<dbReference type="InterPro" id="IPR036396">
    <property type="entry name" value="Cyt_P450_sf"/>
</dbReference>
<dbReference type="STRING" id="215250.A0A316YWW9"/>
<dbReference type="GO" id="GO:0020037">
    <property type="term" value="F:heme binding"/>
    <property type="evidence" value="ECO:0007669"/>
    <property type="project" value="InterPro"/>
</dbReference>
<dbReference type="RefSeq" id="XP_025379761.1">
    <property type="nucleotide sequence ID" value="XM_025523109.1"/>
</dbReference>
<dbReference type="GO" id="GO:0016705">
    <property type="term" value="F:oxidoreductase activity, acting on paired donors, with incorporation or reduction of molecular oxygen"/>
    <property type="evidence" value="ECO:0007669"/>
    <property type="project" value="InterPro"/>
</dbReference>
<dbReference type="PRINTS" id="PR00385">
    <property type="entry name" value="P450"/>
</dbReference>
<evidence type="ECO:0000256" key="3">
    <source>
        <dbReference type="ARBA" id="ARBA00010617"/>
    </source>
</evidence>
<dbReference type="EMBL" id="KZ819635">
    <property type="protein sequence ID" value="PWN92563.1"/>
    <property type="molecule type" value="Genomic_DNA"/>
</dbReference>
<evidence type="ECO:0000256" key="5">
    <source>
        <dbReference type="ARBA" id="ARBA00022723"/>
    </source>
</evidence>
<evidence type="ECO:0000256" key="8">
    <source>
        <dbReference type="ARBA" id="ARBA00023033"/>
    </source>
</evidence>
<evidence type="ECO:0000256" key="7">
    <source>
        <dbReference type="ARBA" id="ARBA00023004"/>
    </source>
</evidence>
<keyword evidence="7 9" id="KW-0408">Iron</keyword>
<dbReference type="Gene3D" id="1.10.630.10">
    <property type="entry name" value="Cytochrome P450"/>
    <property type="match status" value="1"/>
</dbReference>
<evidence type="ECO:0000256" key="11">
    <source>
        <dbReference type="SAM" id="SignalP"/>
    </source>
</evidence>
<dbReference type="GO" id="GO:0005506">
    <property type="term" value="F:iron ion binding"/>
    <property type="evidence" value="ECO:0007669"/>
    <property type="project" value="InterPro"/>
</dbReference>
<dbReference type="InParanoid" id="A0A316YWW9"/>
<evidence type="ECO:0000256" key="2">
    <source>
        <dbReference type="ARBA" id="ARBA00005179"/>
    </source>
</evidence>
<dbReference type="CDD" id="cd11065">
    <property type="entry name" value="CYP64-like"/>
    <property type="match status" value="1"/>
</dbReference>
<dbReference type="AlphaFoldDB" id="A0A316YWW9"/>
<proteinExistence type="inferred from homology"/>
<gene>
    <name evidence="12" type="ORF">FA10DRAFT_271650</name>
</gene>
<dbReference type="InterPro" id="IPR001128">
    <property type="entry name" value="Cyt_P450"/>
</dbReference>
<dbReference type="PANTHER" id="PTHR46300">
    <property type="entry name" value="P450, PUTATIVE (EUROFUNG)-RELATED-RELATED"/>
    <property type="match status" value="1"/>
</dbReference>
<evidence type="ECO:0000256" key="9">
    <source>
        <dbReference type="PIRSR" id="PIRSR602401-1"/>
    </source>
</evidence>
<dbReference type="Pfam" id="PF00067">
    <property type="entry name" value="p450"/>
    <property type="match status" value="1"/>
</dbReference>
<keyword evidence="5 9" id="KW-0479">Metal-binding</keyword>
<comment type="cofactor">
    <cofactor evidence="1 9">
        <name>heme</name>
        <dbReference type="ChEBI" id="CHEBI:30413"/>
    </cofactor>
</comment>
<evidence type="ECO:0000256" key="6">
    <source>
        <dbReference type="ARBA" id="ARBA00023002"/>
    </source>
</evidence>
<dbReference type="PANTHER" id="PTHR46300:SF6">
    <property type="entry name" value="CYTOCHROME P450 2C30"/>
    <property type="match status" value="1"/>
</dbReference>
<keyword evidence="13" id="KW-1185">Reference proteome</keyword>
<dbReference type="PROSITE" id="PS00086">
    <property type="entry name" value="CYTOCHROME_P450"/>
    <property type="match status" value="1"/>
</dbReference>
<dbReference type="SUPFAM" id="SSF48264">
    <property type="entry name" value="Cytochrome P450"/>
    <property type="match status" value="1"/>
</dbReference>
<evidence type="ECO:0000313" key="12">
    <source>
        <dbReference type="EMBL" id="PWN92563.1"/>
    </source>
</evidence>
<evidence type="ECO:0000256" key="4">
    <source>
        <dbReference type="ARBA" id="ARBA00022617"/>
    </source>
</evidence>
<dbReference type="PRINTS" id="PR00463">
    <property type="entry name" value="EP450I"/>
</dbReference>
<dbReference type="InterPro" id="IPR002401">
    <property type="entry name" value="Cyt_P450_E_grp-I"/>
</dbReference>
<dbReference type="InterPro" id="IPR050364">
    <property type="entry name" value="Cytochrome_P450_fung"/>
</dbReference>
<sequence length="483" mass="53738">MSPLPAPAVQWLAAGLLVVLAWLLVGAKRGQRLPPGPRSHFWTGAKVKDGTPPWLRYARLHQEHGEIITLSSGPLQPKMFVLGTAAAAHEILDRHSSSSAGRPRLVTLQEVVSQNMRTLSMDVGPRWSRYRKAMAETLAEGSARHYQPVQEKEARITVDALARQPSSFAQQFQRMSASGIMTVTYDHPLSRMDDVWIVRLFDSIKNVAPFFIARTYLDRLPVLVHLPMFLNPVKRRALEIHAQELALFTDMYATVRTRRDEGKAADSFASRLQERQARLGLSDAEAAYLSGALYFAGSDTTSAALSAFVLAMVSNPKAQRRAQAELDAVVGSERMPTFDDLPQLPILRATLFESMRWRPISPLGFPHRLTEDVPYKNYVLPKGSTVLANIWSIHHDPREYSDPDVFNPDRFLENGAFRGTWFSPQRGHAGFGHGKRICPGLHVAERSLLIGAASLLWAFTMAGEVDTMAFANKLPTAPLPFDA</sequence>
<evidence type="ECO:0000313" key="13">
    <source>
        <dbReference type="Proteomes" id="UP000245768"/>
    </source>
</evidence>
<protein>
    <submittedName>
        <fullName evidence="12">Cytochrome P450</fullName>
    </submittedName>
</protein>
<keyword evidence="6 10" id="KW-0560">Oxidoreductase</keyword>
<keyword evidence="11" id="KW-0732">Signal</keyword>
<reference evidence="12 13" key="1">
    <citation type="journal article" date="2018" name="Mol. Biol. Evol.">
        <title>Broad Genomic Sampling Reveals a Smut Pathogenic Ancestry of the Fungal Clade Ustilaginomycotina.</title>
        <authorList>
            <person name="Kijpornyongpan T."/>
            <person name="Mondo S.J."/>
            <person name="Barry K."/>
            <person name="Sandor L."/>
            <person name="Lee J."/>
            <person name="Lipzen A."/>
            <person name="Pangilinan J."/>
            <person name="LaButti K."/>
            <person name="Hainaut M."/>
            <person name="Henrissat B."/>
            <person name="Grigoriev I.V."/>
            <person name="Spatafora J.W."/>
            <person name="Aime M.C."/>
        </authorList>
    </citation>
    <scope>NUCLEOTIDE SEQUENCE [LARGE SCALE GENOMIC DNA]</scope>
    <source>
        <strain evidence="12 13">MCA 4198</strain>
    </source>
</reference>
<dbReference type="Proteomes" id="UP000245768">
    <property type="component" value="Unassembled WGS sequence"/>
</dbReference>
<comment type="similarity">
    <text evidence="3 10">Belongs to the cytochrome P450 family.</text>
</comment>
<feature type="binding site" description="axial binding residue" evidence="9">
    <location>
        <position position="438"/>
    </location>
    <ligand>
        <name>heme</name>
        <dbReference type="ChEBI" id="CHEBI:30413"/>
    </ligand>
    <ligandPart>
        <name>Fe</name>
        <dbReference type="ChEBI" id="CHEBI:18248"/>
    </ligandPart>
</feature>
<dbReference type="InterPro" id="IPR017972">
    <property type="entry name" value="Cyt_P450_CS"/>
</dbReference>
<dbReference type="OrthoDB" id="1055148at2759"/>
<comment type="pathway">
    <text evidence="2">Secondary metabolite biosynthesis.</text>
</comment>
<keyword evidence="8 10" id="KW-0503">Monooxygenase</keyword>
<feature type="signal peptide" evidence="11">
    <location>
        <begin position="1"/>
        <end position="27"/>
    </location>
</feature>
<evidence type="ECO:0000256" key="1">
    <source>
        <dbReference type="ARBA" id="ARBA00001971"/>
    </source>
</evidence>
<accession>A0A316YWW9</accession>